<organism evidence="1 2">
    <name type="scientific">Candida viswanathii</name>
    <dbReference type="NCBI Taxonomy" id="5486"/>
    <lineage>
        <taxon>Eukaryota</taxon>
        <taxon>Fungi</taxon>
        <taxon>Dikarya</taxon>
        <taxon>Ascomycota</taxon>
        <taxon>Saccharomycotina</taxon>
        <taxon>Pichiomycetes</taxon>
        <taxon>Debaryomycetaceae</taxon>
        <taxon>Candida/Lodderomyces clade</taxon>
        <taxon>Candida</taxon>
    </lineage>
</organism>
<dbReference type="Proteomes" id="UP000253472">
    <property type="component" value="Unassembled WGS sequence"/>
</dbReference>
<protein>
    <submittedName>
        <fullName evidence="1">Cell surface protein</fullName>
    </submittedName>
</protein>
<dbReference type="EMBL" id="QLNQ01000017">
    <property type="protein sequence ID" value="RCK66195.1"/>
    <property type="molecule type" value="Genomic_DNA"/>
</dbReference>
<gene>
    <name evidence="1" type="primary">CSP37_0</name>
    <name evidence="1" type="ORF">Cantr_01966</name>
</gene>
<dbReference type="AlphaFoldDB" id="A0A367YJX1"/>
<name>A0A367YJX1_9ASCO</name>
<evidence type="ECO:0000313" key="2">
    <source>
        <dbReference type="Proteomes" id="UP000253472"/>
    </source>
</evidence>
<proteinExistence type="predicted"/>
<reference evidence="1 2" key="1">
    <citation type="submission" date="2018-06" db="EMBL/GenBank/DDBJ databases">
        <title>Whole genome sequencing of Candida tropicalis (genome annotated by CSBL at Korea University).</title>
        <authorList>
            <person name="Ahn J."/>
        </authorList>
    </citation>
    <scope>NUCLEOTIDE SEQUENCE [LARGE SCALE GENOMIC DNA]</scope>
    <source>
        <strain evidence="1 2">ATCC 20962</strain>
    </source>
</reference>
<keyword evidence="2" id="KW-1185">Reference proteome</keyword>
<comment type="caution">
    <text evidence="1">The sequence shown here is derived from an EMBL/GenBank/DDBJ whole genome shotgun (WGS) entry which is preliminary data.</text>
</comment>
<accession>A0A367YJX1</accession>
<sequence length="343" mass="39009">MSAGKYLLGTAALVGGVYYYDQYVQPILPRKQHEELAHQTKSLEQSANDINNKLTKKIDDGKNFVIKKSDAVTQQIKDTGVYKDSKKNIDNYKKSVEDATDFEKNSARKAVQKYIDFINQLGEGKIETGTTQYSTVSPNVEVKEQSIFEGWFGNGKSDAQKLKDDADKKAQDVRDAAKKAENGLFSWGSAKKEEADKAANDTVNWANKQYNQAANEVTKQYNQAANEVNKQIDYASAEFNKYYASAEKEWNKAVDDLNKQWESTKRQVTGRYDTEKDRAIKNVQDAKANFEQISKDATNDPYKNQKLHDAKDHFQKAVDSLKLFGDDVYNDFAKKFNELFNQK</sequence>
<dbReference type="STRING" id="5486.A0A367YJX1"/>
<dbReference type="OrthoDB" id="4085621at2759"/>
<evidence type="ECO:0000313" key="1">
    <source>
        <dbReference type="EMBL" id="RCK66195.1"/>
    </source>
</evidence>